<proteinExistence type="inferred from homology"/>
<dbReference type="RefSeq" id="WP_231416463.1">
    <property type="nucleotide sequence ID" value="NZ_CP126446.1"/>
</dbReference>
<name>A0ABY8V3Q5_9BACI</name>
<feature type="domain" description="Acyl-CoA dehydrogenase/oxidase N-terminal" evidence="8">
    <location>
        <begin position="6"/>
        <end position="118"/>
    </location>
</feature>
<feature type="domain" description="Acyl-CoA dehydrogenase/oxidase C-terminal" evidence="6">
    <location>
        <begin position="231"/>
        <end position="378"/>
    </location>
</feature>
<dbReference type="Gene3D" id="1.10.540.10">
    <property type="entry name" value="Acyl-CoA dehydrogenase/oxidase, N-terminal domain"/>
    <property type="match status" value="1"/>
</dbReference>
<dbReference type="InterPro" id="IPR037069">
    <property type="entry name" value="AcylCoA_DH/ox_N_sf"/>
</dbReference>
<evidence type="ECO:0000256" key="5">
    <source>
        <dbReference type="RuleBase" id="RU362125"/>
    </source>
</evidence>
<evidence type="ECO:0000259" key="8">
    <source>
        <dbReference type="Pfam" id="PF02771"/>
    </source>
</evidence>
<dbReference type="PANTHER" id="PTHR43884:SF12">
    <property type="entry name" value="ISOVALERYL-COA DEHYDROGENASE, MITOCHONDRIAL-RELATED"/>
    <property type="match status" value="1"/>
</dbReference>
<dbReference type="SUPFAM" id="SSF56645">
    <property type="entry name" value="Acyl-CoA dehydrogenase NM domain-like"/>
    <property type="match status" value="1"/>
</dbReference>
<dbReference type="Proteomes" id="UP001236652">
    <property type="component" value="Chromosome"/>
</dbReference>
<evidence type="ECO:0000259" key="7">
    <source>
        <dbReference type="Pfam" id="PF02770"/>
    </source>
</evidence>
<dbReference type="InterPro" id="IPR046373">
    <property type="entry name" value="Acyl-CoA_Oxase/DH_mid-dom_sf"/>
</dbReference>
<reference evidence="9 10" key="1">
    <citation type="submission" date="2023-05" db="EMBL/GenBank/DDBJ databases">
        <title>Comparative genomics reveals the evidence of polycyclic aromatic hydrocarbons degradation in moderately halophilic genus Pontibacillus.</title>
        <authorList>
            <person name="Yang H."/>
            <person name="Qian Z."/>
        </authorList>
    </citation>
    <scope>NUCLEOTIDE SEQUENCE [LARGE SCALE GENOMIC DNA]</scope>
    <source>
        <strain evidence="10">HN14</strain>
    </source>
</reference>
<evidence type="ECO:0000256" key="2">
    <source>
        <dbReference type="ARBA" id="ARBA00009347"/>
    </source>
</evidence>
<dbReference type="Gene3D" id="1.20.140.10">
    <property type="entry name" value="Butyryl-CoA Dehydrogenase, subunit A, domain 3"/>
    <property type="match status" value="1"/>
</dbReference>
<keyword evidence="4 5" id="KW-0274">FAD</keyword>
<keyword evidence="3 5" id="KW-0285">Flavoprotein</keyword>
<organism evidence="9 10">
    <name type="scientific">Pontibacillus chungwhensis</name>
    <dbReference type="NCBI Taxonomy" id="265426"/>
    <lineage>
        <taxon>Bacteria</taxon>
        <taxon>Bacillati</taxon>
        <taxon>Bacillota</taxon>
        <taxon>Bacilli</taxon>
        <taxon>Bacillales</taxon>
        <taxon>Bacillaceae</taxon>
        <taxon>Pontibacillus</taxon>
    </lineage>
</organism>
<dbReference type="CDD" id="cd01158">
    <property type="entry name" value="SCAD_SBCAD"/>
    <property type="match status" value="1"/>
</dbReference>
<dbReference type="InterPro" id="IPR009075">
    <property type="entry name" value="AcylCo_DH/oxidase_C"/>
</dbReference>
<dbReference type="PROSITE" id="PS00073">
    <property type="entry name" value="ACYL_COA_DH_2"/>
    <property type="match status" value="1"/>
</dbReference>
<evidence type="ECO:0000313" key="9">
    <source>
        <dbReference type="EMBL" id="WIG00089.1"/>
    </source>
</evidence>
<comment type="cofactor">
    <cofactor evidence="1 5">
        <name>FAD</name>
        <dbReference type="ChEBI" id="CHEBI:57692"/>
    </cofactor>
</comment>
<keyword evidence="5" id="KW-0560">Oxidoreductase</keyword>
<evidence type="ECO:0000256" key="3">
    <source>
        <dbReference type="ARBA" id="ARBA00022630"/>
    </source>
</evidence>
<sequence>MNFELSKEQEMTQKMVREFAQEVIAPRAVELDKTSTFAKDIFDQMGELGMLGIPFPEEYGGSGGDTITYALAVEEIGRVCGGTGLSYAAAVSLGSSPIYYFGTEEHKKEFLVPLAKGEALASFGLTEPNAGSDAGGTQTRAIQDGNEFVINGEKSWITNAGYAKTLTVTAVSGKDSRGKNIISAFLVPTDTPGLKISSNYDKMGVRASNTSEIILEDVRVPKENILGDPSKGFKQFLHTLDGGRISIAALAVGIAQASLDKALAYAKERKQFGQPISNFQAIQFKLADMAMEVELARNIVLKAAWLKDQKKPFTKESAYAKLFASETAFRSANQAIQIHGGYGYMREYEVERYLRDAKLLEIGEGTSEIQRLVISRQLGC</sequence>
<dbReference type="Pfam" id="PF02770">
    <property type="entry name" value="Acyl-CoA_dh_M"/>
    <property type="match status" value="1"/>
</dbReference>
<gene>
    <name evidence="9" type="ORF">QNI29_10655</name>
</gene>
<dbReference type="InterPro" id="IPR013786">
    <property type="entry name" value="AcylCoA_DH/ox_N"/>
</dbReference>
<keyword evidence="10" id="KW-1185">Reference proteome</keyword>
<protein>
    <submittedName>
        <fullName evidence="9">Acyl-CoA dehydrogenase</fullName>
    </submittedName>
</protein>
<dbReference type="PANTHER" id="PTHR43884">
    <property type="entry name" value="ACYL-COA DEHYDROGENASE"/>
    <property type="match status" value="1"/>
</dbReference>
<dbReference type="InterPro" id="IPR006091">
    <property type="entry name" value="Acyl-CoA_Oxase/DH_mid-dom"/>
</dbReference>
<dbReference type="EMBL" id="CP126446">
    <property type="protein sequence ID" value="WIG00089.1"/>
    <property type="molecule type" value="Genomic_DNA"/>
</dbReference>
<dbReference type="PROSITE" id="PS00072">
    <property type="entry name" value="ACYL_COA_DH_1"/>
    <property type="match status" value="1"/>
</dbReference>
<dbReference type="Pfam" id="PF02771">
    <property type="entry name" value="Acyl-CoA_dh_N"/>
    <property type="match status" value="1"/>
</dbReference>
<evidence type="ECO:0000313" key="10">
    <source>
        <dbReference type="Proteomes" id="UP001236652"/>
    </source>
</evidence>
<accession>A0ABY8V3Q5</accession>
<dbReference type="InterPro" id="IPR006089">
    <property type="entry name" value="Acyl-CoA_DH_CS"/>
</dbReference>
<dbReference type="InterPro" id="IPR036250">
    <property type="entry name" value="AcylCo_DH-like_C"/>
</dbReference>
<dbReference type="Gene3D" id="2.40.110.10">
    <property type="entry name" value="Butyryl-CoA Dehydrogenase, subunit A, domain 2"/>
    <property type="match status" value="1"/>
</dbReference>
<evidence type="ECO:0000256" key="4">
    <source>
        <dbReference type="ARBA" id="ARBA00022827"/>
    </source>
</evidence>
<dbReference type="Pfam" id="PF00441">
    <property type="entry name" value="Acyl-CoA_dh_1"/>
    <property type="match status" value="1"/>
</dbReference>
<evidence type="ECO:0000256" key="1">
    <source>
        <dbReference type="ARBA" id="ARBA00001974"/>
    </source>
</evidence>
<comment type="similarity">
    <text evidence="2 5">Belongs to the acyl-CoA dehydrogenase family.</text>
</comment>
<dbReference type="InterPro" id="IPR009100">
    <property type="entry name" value="AcylCoA_DH/oxidase_NM_dom_sf"/>
</dbReference>
<dbReference type="PIRSF" id="PIRSF016578">
    <property type="entry name" value="HsaA"/>
    <property type="match status" value="1"/>
</dbReference>
<dbReference type="SUPFAM" id="SSF47203">
    <property type="entry name" value="Acyl-CoA dehydrogenase C-terminal domain-like"/>
    <property type="match status" value="1"/>
</dbReference>
<evidence type="ECO:0000259" key="6">
    <source>
        <dbReference type="Pfam" id="PF00441"/>
    </source>
</evidence>
<feature type="domain" description="Acyl-CoA oxidase/dehydrogenase middle" evidence="7">
    <location>
        <begin position="122"/>
        <end position="218"/>
    </location>
</feature>